<dbReference type="InterPro" id="IPR029062">
    <property type="entry name" value="Class_I_gatase-like"/>
</dbReference>
<dbReference type="OrthoDB" id="9792284at2"/>
<evidence type="ECO:0000313" key="5">
    <source>
        <dbReference type="EMBL" id="SNY58751.1"/>
    </source>
</evidence>
<dbReference type="PANTHER" id="PTHR48094">
    <property type="entry name" value="PROTEIN/NUCLEIC ACID DEGLYCASE DJ-1-RELATED"/>
    <property type="match status" value="1"/>
</dbReference>
<sequence>MLKKILIGVATLLLLCMGAIAIFASYLNWSTPENLTKTTYAQLPYLADKPAVKGKVLAIVTSTPSMQVPTKDGFKTKEAGFELTELARAYAVFIANGYDVDVASPLGGAATYVQDEDDMGAYDYAFLNDSQAMNKVRNTLKISNVSVEDYAALYLVGGKGTMFDFRNNTSLQRLISESWSKGAVVSAVCHGPAALLGVELADGSQLLAGKQITGFSNAEELLLIPKAEQVFGSLLEDELRNAGAKVVVGPDYLEQIAIDGRLISGQNPWSVWALADAVVAALGETPAPRELTGEELAVNVMGIYQRQGLEQAVSALQALSADEKTSLARNLIAIHIFVSAKKGQWSEALDLFELLRVASRLADVG</sequence>
<dbReference type="GO" id="GO:0006508">
    <property type="term" value="P:proteolysis"/>
    <property type="evidence" value="ECO:0007669"/>
    <property type="project" value="UniProtKB-KW"/>
</dbReference>
<dbReference type="InterPro" id="IPR002818">
    <property type="entry name" value="DJ-1/PfpI"/>
</dbReference>
<dbReference type="Proteomes" id="UP000219353">
    <property type="component" value="Unassembled WGS sequence"/>
</dbReference>
<dbReference type="InterPro" id="IPR050325">
    <property type="entry name" value="Prot/Nucl_acid_deglycase"/>
</dbReference>
<reference evidence="6" key="1">
    <citation type="submission" date="2017-09" db="EMBL/GenBank/DDBJ databases">
        <authorList>
            <person name="Varghese N."/>
            <person name="Submissions S."/>
        </authorList>
    </citation>
    <scope>NUCLEOTIDE SEQUENCE [LARGE SCALE GENOMIC DNA]</scope>
    <source>
        <strain evidence="6">CGMCC 1.12461</strain>
    </source>
</reference>
<dbReference type="Gene3D" id="3.40.50.880">
    <property type="match status" value="1"/>
</dbReference>
<name>A0A285JI21_9GAMM</name>
<dbReference type="CDD" id="cd03141">
    <property type="entry name" value="GATase1_Hsp31_like"/>
    <property type="match status" value="1"/>
</dbReference>
<dbReference type="AlphaFoldDB" id="A0A285JI21"/>
<evidence type="ECO:0000256" key="1">
    <source>
        <dbReference type="ARBA" id="ARBA00023016"/>
    </source>
</evidence>
<keyword evidence="2" id="KW-0456">Lyase</keyword>
<evidence type="ECO:0000259" key="4">
    <source>
        <dbReference type="Pfam" id="PF01965"/>
    </source>
</evidence>
<keyword evidence="1" id="KW-0346">Stress response</keyword>
<dbReference type="PANTHER" id="PTHR48094:SF11">
    <property type="entry name" value="GLUTATHIONE-INDEPENDENT GLYOXALASE HSP31-RELATED"/>
    <property type="match status" value="1"/>
</dbReference>
<feature type="domain" description="DJ-1/PfpI" evidence="4">
    <location>
        <begin position="79"/>
        <end position="279"/>
    </location>
</feature>
<dbReference type="SUPFAM" id="SSF52317">
    <property type="entry name" value="Class I glutamine amidotransferase-like"/>
    <property type="match status" value="1"/>
</dbReference>
<organism evidence="5 6">
    <name type="scientific">Arsukibacterium tuosuense</name>
    <dbReference type="NCBI Taxonomy" id="1323745"/>
    <lineage>
        <taxon>Bacteria</taxon>
        <taxon>Pseudomonadati</taxon>
        <taxon>Pseudomonadota</taxon>
        <taxon>Gammaproteobacteria</taxon>
        <taxon>Chromatiales</taxon>
        <taxon>Chromatiaceae</taxon>
        <taxon>Arsukibacterium</taxon>
    </lineage>
</organism>
<dbReference type="GO" id="GO:0019172">
    <property type="term" value="F:glyoxalase III activity"/>
    <property type="evidence" value="ECO:0007669"/>
    <property type="project" value="TreeGrafter"/>
</dbReference>
<dbReference type="RefSeq" id="WP_097112654.1">
    <property type="nucleotide sequence ID" value="NZ_OBEB01000008.1"/>
</dbReference>
<comment type="similarity">
    <text evidence="3">Belongs to the peptidase C56 family. HSP31-like subfamily.</text>
</comment>
<keyword evidence="5" id="KW-0645">Protease</keyword>
<evidence type="ECO:0000256" key="2">
    <source>
        <dbReference type="ARBA" id="ARBA00023239"/>
    </source>
</evidence>
<accession>A0A285JI21</accession>
<keyword evidence="5" id="KW-0378">Hydrolase</keyword>
<evidence type="ECO:0000313" key="6">
    <source>
        <dbReference type="Proteomes" id="UP000219353"/>
    </source>
</evidence>
<dbReference type="Pfam" id="PF01965">
    <property type="entry name" value="DJ-1_PfpI"/>
    <property type="match status" value="1"/>
</dbReference>
<evidence type="ECO:0000256" key="3">
    <source>
        <dbReference type="ARBA" id="ARBA00038493"/>
    </source>
</evidence>
<dbReference type="EMBL" id="OBEB01000008">
    <property type="protein sequence ID" value="SNY58751.1"/>
    <property type="molecule type" value="Genomic_DNA"/>
</dbReference>
<dbReference type="GO" id="GO:0019243">
    <property type="term" value="P:methylglyoxal catabolic process to D-lactate via S-lactoyl-glutathione"/>
    <property type="evidence" value="ECO:0007669"/>
    <property type="project" value="TreeGrafter"/>
</dbReference>
<gene>
    <name evidence="5" type="ORF">SAMN06297280_3476</name>
</gene>
<proteinExistence type="inferred from homology"/>
<dbReference type="GO" id="GO:0008233">
    <property type="term" value="F:peptidase activity"/>
    <property type="evidence" value="ECO:0007669"/>
    <property type="project" value="UniProtKB-KW"/>
</dbReference>
<keyword evidence="6" id="KW-1185">Reference proteome</keyword>
<protein>
    <submittedName>
        <fullName evidence="5">Putative intracellular protease/amidase</fullName>
    </submittedName>
</protein>
<dbReference type="GO" id="GO:0005737">
    <property type="term" value="C:cytoplasm"/>
    <property type="evidence" value="ECO:0007669"/>
    <property type="project" value="TreeGrafter"/>
</dbReference>